<dbReference type="EMBL" id="ML978121">
    <property type="protein sequence ID" value="KAF2104596.1"/>
    <property type="molecule type" value="Genomic_DNA"/>
</dbReference>
<dbReference type="InterPro" id="IPR020843">
    <property type="entry name" value="ER"/>
</dbReference>
<dbReference type="SUPFAM" id="SSF50129">
    <property type="entry name" value="GroES-like"/>
    <property type="match status" value="1"/>
</dbReference>
<protein>
    <submittedName>
        <fullName evidence="7">GroES-like protein</fullName>
    </submittedName>
</protein>
<dbReference type="GO" id="GO:0008270">
    <property type="term" value="F:zinc ion binding"/>
    <property type="evidence" value="ECO:0007669"/>
    <property type="project" value="InterPro"/>
</dbReference>
<accession>A0A9P4IUM8</accession>
<comment type="cofactor">
    <cofactor evidence="1 5">
        <name>Zn(2+)</name>
        <dbReference type="ChEBI" id="CHEBI:29105"/>
    </cofactor>
</comment>
<comment type="similarity">
    <text evidence="5">Belongs to the zinc-containing alcohol dehydrogenase family.</text>
</comment>
<dbReference type="Pfam" id="PF08240">
    <property type="entry name" value="ADH_N"/>
    <property type="match status" value="1"/>
</dbReference>
<evidence type="ECO:0000256" key="2">
    <source>
        <dbReference type="ARBA" id="ARBA00022723"/>
    </source>
</evidence>
<evidence type="ECO:0000256" key="3">
    <source>
        <dbReference type="ARBA" id="ARBA00022833"/>
    </source>
</evidence>
<evidence type="ECO:0000313" key="7">
    <source>
        <dbReference type="EMBL" id="KAF2104596.1"/>
    </source>
</evidence>
<dbReference type="CDD" id="cd05283">
    <property type="entry name" value="CAD1"/>
    <property type="match status" value="1"/>
</dbReference>
<keyword evidence="2 5" id="KW-0479">Metal-binding</keyword>
<dbReference type="Proteomes" id="UP000799772">
    <property type="component" value="Unassembled WGS sequence"/>
</dbReference>
<dbReference type="Gene3D" id="3.40.50.720">
    <property type="entry name" value="NAD(P)-binding Rossmann-like Domain"/>
    <property type="match status" value="1"/>
</dbReference>
<keyword evidence="3 5" id="KW-0862">Zinc</keyword>
<dbReference type="InterPro" id="IPR036291">
    <property type="entry name" value="NAD(P)-bd_dom_sf"/>
</dbReference>
<dbReference type="GO" id="GO:0016616">
    <property type="term" value="F:oxidoreductase activity, acting on the CH-OH group of donors, NAD or NADP as acceptor"/>
    <property type="evidence" value="ECO:0007669"/>
    <property type="project" value="InterPro"/>
</dbReference>
<dbReference type="InterPro" id="IPR002328">
    <property type="entry name" value="ADH_Zn_CS"/>
</dbReference>
<dbReference type="InterPro" id="IPR011032">
    <property type="entry name" value="GroES-like_sf"/>
</dbReference>
<dbReference type="InterPro" id="IPR047109">
    <property type="entry name" value="CAD-like"/>
</dbReference>
<dbReference type="Gene3D" id="3.90.180.10">
    <property type="entry name" value="Medium-chain alcohol dehydrogenases, catalytic domain"/>
    <property type="match status" value="1"/>
</dbReference>
<dbReference type="PANTHER" id="PTHR42683">
    <property type="entry name" value="ALDEHYDE REDUCTASE"/>
    <property type="match status" value="1"/>
</dbReference>
<evidence type="ECO:0000313" key="8">
    <source>
        <dbReference type="Proteomes" id="UP000799772"/>
    </source>
</evidence>
<gene>
    <name evidence="7" type="ORF">NA57DRAFT_31096</name>
</gene>
<dbReference type="AlphaFoldDB" id="A0A9P4IUM8"/>
<evidence type="ECO:0000256" key="1">
    <source>
        <dbReference type="ARBA" id="ARBA00001947"/>
    </source>
</evidence>
<name>A0A9P4IUM8_9PEZI</name>
<dbReference type="PROSITE" id="PS00065">
    <property type="entry name" value="D_2_HYDROXYACID_DH_1"/>
    <property type="match status" value="1"/>
</dbReference>
<keyword evidence="8" id="KW-1185">Reference proteome</keyword>
<dbReference type="PROSITE" id="PS00059">
    <property type="entry name" value="ADH_ZINC"/>
    <property type="match status" value="1"/>
</dbReference>
<evidence type="ECO:0000256" key="5">
    <source>
        <dbReference type="RuleBase" id="RU361277"/>
    </source>
</evidence>
<organism evidence="7 8">
    <name type="scientific">Rhizodiscina lignyota</name>
    <dbReference type="NCBI Taxonomy" id="1504668"/>
    <lineage>
        <taxon>Eukaryota</taxon>
        <taxon>Fungi</taxon>
        <taxon>Dikarya</taxon>
        <taxon>Ascomycota</taxon>
        <taxon>Pezizomycotina</taxon>
        <taxon>Dothideomycetes</taxon>
        <taxon>Pleosporomycetidae</taxon>
        <taxon>Aulographales</taxon>
        <taxon>Rhizodiscinaceae</taxon>
        <taxon>Rhizodiscina</taxon>
    </lineage>
</organism>
<keyword evidence="4" id="KW-0560">Oxidoreductase</keyword>
<comment type="caution">
    <text evidence="7">The sequence shown here is derived from an EMBL/GenBank/DDBJ whole genome shotgun (WGS) entry which is preliminary data.</text>
</comment>
<reference evidence="7" key="1">
    <citation type="journal article" date="2020" name="Stud. Mycol.">
        <title>101 Dothideomycetes genomes: a test case for predicting lifestyles and emergence of pathogens.</title>
        <authorList>
            <person name="Haridas S."/>
            <person name="Albert R."/>
            <person name="Binder M."/>
            <person name="Bloem J."/>
            <person name="Labutti K."/>
            <person name="Salamov A."/>
            <person name="Andreopoulos B."/>
            <person name="Baker S."/>
            <person name="Barry K."/>
            <person name="Bills G."/>
            <person name="Bluhm B."/>
            <person name="Cannon C."/>
            <person name="Castanera R."/>
            <person name="Culley D."/>
            <person name="Daum C."/>
            <person name="Ezra D."/>
            <person name="Gonzalez J."/>
            <person name="Henrissat B."/>
            <person name="Kuo A."/>
            <person name="Liang C."/>
            <person name="Lipzen A."/>
            <person name="Lutzoni F."/>
            <person name="Magnuson J."/>
            <person name="Mondo S."/>
            <person name="Nolan M."/>
            <person name="Ohm R."/>
            <person name="Pangilinan J."/>
            <person name="Park H.-J."/>
            <person name="Ramirez L."/>
            <person name="Alfaro M."/>
            <person name="Sun H."/>
            <person name="Tritt A."/>
            <person name="Yoshinaga Y."/>
            <person name="Zwiers L.-H."/>
            <person name="Turgeon B."/>
            <person name="Goodwin S."/>
            <person name="Spatafora J."/>
            <person name="Crous P."/>
            <person name="Grigoriev I."/>
        </authorList>
    </citation>
    <scope>NUCLEOTIDE SEQUENCE</scope>
    <source>
        <strain evidence="7">CBS 133067</strain>
    </source>
</reference>
<sequence length="335" mass="36117">MGLPTEYSVFKGSQEGKVVKAVSKGKTELAPNDVAMRITHSGVCGTDLHHIHKDMVLGHEGIGVVEAVGNKVTKFKPGDRVGFGYIRDGCGTCKHCKAGNLWYCTVAPRHYATQDFDQGSFASYAVWPDTNLHKIPDNIDSAEAAPFMCAGMTVFVPMRNLGVKAGDRVGIIGVGGVGHLAIAFAAKLDAEVVVFSSSDEKRSDAEKLGASEFYVTNDLASKGPEKKLDYLLWTATSLPDWPTFFNLMGPRSHIVLIGLQTDDVVLPFQPLMGKEITVHGSLFSTPDELEDTLAFASQHDIHPIIEKFPMNEAGVGQAIGRIASGKVRYRGVLVA</sequence>
<dbReference type="FunFam" id="3.40.50.720:FF:000022">
    <property type="entry name" value="Cinnamyl alcohol dehydrogenase"/>
    <property type="match status" value="1"/>
</dbReference>
<dbReference type="InterPro" id="IPR029752">
    <property type="entry name" value="D-isomer_DH_CS1"/>
</dbReference>
<dbReference type="SUPFAM" id="SSF51735">
    <property type="entry name" value="NAD(P)-binding Rossmann-fold domains"/>
    <property type="match status" value="1"/>
</dbReference>
<proteinExistence type="inferred from homology"/>
<dbReference type="SMART" id="SM00829">
    <property type="entry name" value="PKS_ER"/>
    <property type="match status" value="1"/>
</dbReference>
<feature type="domain" description="Enoyl reductase (ER)" evidence="6">
    <location>
        <begin position="12"/>
        <end position="333"/>
    </location>
</feature>
<dbReference type="Pfam" id="PF00107">
    <property type="entry name" value="ADH_zinc_N"/>
    <property type="match status" value="1"/>
</dbReference>
<dbReference type="InterPro" id="IPR013154">
    <property type="entry name" value="ADH-like_N"/>
</dbReference>
<dbReference type="InterPro" id="IPR013149">
    <property type="entry name" value="ADH-like_C"/>
</dbReference>
<evidence type="ECO:0000256" key="4">
    <source>
        <dbReference type="ARBA" id="ARBA00023002"/>
    </source>
</evidence>
<evidence type="ECO:0000259" key="6">
    <source>
        <dbReference type="SMART" id="SM00829"/>
    </source>
</evidence>
<dbReference type="OrthoDB" id="1879366at2759"/>